<dbReference type="RefSeq" id="XP_040689248.1">
    <property type="nucleotide sequence ID" value="XM_040833107.1"/>
</dbReference>
<organism evidence="2 3">
    <name type="scientific">Aspergillus wentii DTO 134E9</name>
    <dbReference type="NCBI Taxonomy" id="1073089"/>
    <lineage>
        <taxon>Eukaryota</taxon>
        <taxon>Fungi</taxon>
        <taxon>Dikarya</taxon>
        <taxon>Ascomycota</taxon>
        <taxon>Pezizomycotina</taxon>
        <taxon>Eurotiomycetes</taxon>
        <taxon>Eurotiomycetidae</taxon>
        <taxon>Eurotiales</taxon>
        <taxon>Aspergillaceae</taxon>
        <taxon>Aspergillus</taxon>
        <taxon>Aspergillus subgen. Cremei</taxon>
    </lineage>
</organism>
<gene>
    <name evidence="2" type="ORF">ASPWEDRAFT_28192</name>
</gene>
<feature type="region of interest" description="Disordered" evidence="1">
    <location>
        <begin position="18"/>
        <end position="68"/>
    </location>
</feature>
<protein>
    <submittedName>
        <fullName evidence="2">Uncharacterized protein</fullName>
    </submittedName>
</protein>
<dbReference type="Proteomes" id="UP000184383">
    <property type="component" value="Unassembled WGS sequence"/>
</dbReference>
<dbReference type="GeneID" id="63748955"/>
<evidence type="ECO:0000256" key="1">
    <source>
        <dbReference type="SAM" id="MobiDB-lite"/>
    </source>
</evidence>
<dbReference type="VEuPathDB" id="FungiDB:ASPWEDRAFT_28192"/>
<keyword evidence="3" id="KW-1185">Reference proteome</keyword>
<feature type="compositionally biased region" description="Basic and acidic residues" evidence="1">
    <location>
        <begin position="18"/>
        <end position="29"/>
    </location>
</feature>
<evidence type="ECO:0000313" key="2">
    <source>
        <dbReference type="EMBL" id="OJJ35572.1"/>
    </source>
</evidence>
<accession>A0A1L9RKX0</accession>
<proteinExistence type="predicted"/>
<dbReference type="AlphaFoldDB" id="A0A1L9RKX0"/>
<sequence>MRHYGEFFECLEMKQDKGTNLDGTKISKEGEEEEKIGWKVSKGRKREKKREREKEGGEDVDEKESRSCWFSPPSVHRPLDWPYSVGVGWSIILYRLVTDWHLDTSGFAADLCPPLIIVLLAISYNMDIGILPGKWRSSHQITIKPQPTILSSSEHSRA</sequence>
<dbReference type="EMBL" id="KV878212">
    <property type="protein sequence ID" value="OJJ35572.1"/>
    <property type="molecule type" value="Genomic_DNA"/>
</dbReference>
<evidence type="ECO:0000313" key="3">
    <source>
        <dbReference type="Proteomes" id="UP000184383"/>
    </source>
</evidence>
<name>A0A1L9RKX0_ASPWE</name>
<reference evidence="3" key="1">
    <citation type="journal article" date="2017" name="Genome Biol.">
        <title>Comparative genomics reveals high biological diversity and specific adaptations in the industrially and medically important fungal genus Aspergillus.</title>
        <authorList>
            <person name="de Vries R.P."/>
            <person name="Riley R."/>
            <person name="Wiebenga A."/>
            <person name="Aguilar-Osorio G."/>
            <person name="Amillis S."/>
            <person name="Uchima C.A."/>
            <person name="Anderluh G."/>
            <person name="Asadollahi M."/>
            <person name="Askin M."/>
            <person name="Barry K."/>
            <person name="Battaglia E."/>
            <person name="Bayram O."/>
            <person name="Benocci T."/>
            <person name="Braus-Stromeyer S.A."/>
            <person name="Caldana C."/>
            <person name="Canovas D."/>
            <person name="Cerqueira G.C."/>
            <person name="Chen F."/>
            <person name="Chen W."/>
            <person name="Choi C."/>
            <person name="Clum A."/>
            <person name="Dos Santos R.A."/>
            <person name="Damasio A.R."/>
            <person name="Diallinas G."/>
            <person name="Emri T."/>
            <person name="Fekete E."/>
            <person name="Flipphi M."/>
            <person name="Freyberg S."/>
            <person name="Gallo A."/>
            <person name="Gournas C."/>
            <person name="Habgood R."/>
            <person name="Hainaut M."/>
            <person name="Harispe M.L."/>
            <person name="Henrissat B."/>
            <person name="Hilden K.S."/>
            <person name="Hope R."/>
            <person name="Hossain A."/>
            <person name="Karabika E."/>
            <person name="Karaffa L."/>
            <person name="Karanyi Z."/>
            <person name="Krasevec N."/>
            <person name="Kuo A."/>
            <person name="Kusch H."/>
            <person name="LaButti K."/>
            <person name="Lagendijk E.L."/>
            <person name="Lapidus A."/>
            <person name="Levasseur A."/>
            <person name="Lindquist E."/>
            <person name="Lipzen A."/>
            <person name="Logrieco A.F."/>
            <person name="MacCabe A."/>
            <person name="Maekelae M.R."/>
            <person name="Malavazi I."/>
            <person name="Melin P."/>
            <person name="Meyer V."/>
            <person name="Mielnichuk N."/>
            <person name="Miskei M."/>
            <person name="Molnar A.P."/>
            <person name="Mule G."/>
            <person name="Ngan C.Y."/>
            <person name="Orejas M."/>
            <person name="Orosz E."/>
            <person name="Ouedraogo J.P."/>
            <person name="Overkamp K.M."/>
            <person name="Park H.-S."/>
            <person name="Perrone G."/>
            <person name="Piumi F."/>
            <person name="Punt P.J."/>
            <person name="Ram A.F."/>
            <person name="Ramon A."/>
            <person name="Rauscher S."/>
            <person name="Record E."/>
            <person name="Riano-Pachon D.M."/>
            <person name="Robert V."/>
            <person name="Roehrig J."/>
            <person name="Ruller R."/>
            <person name="Salamov A."/>
            <person name="Salih N.S."/>
            <person name="Samson R.A."/>
            <person name="Sandor E."/>
            <person name="Sanguinetti M."/>
            <person name="Schuetze T."/>
            <person name="Sepcic K."/>
            <person name="Shelest E."/>
            <person name="Sherlock G."/>
            <person name="Sophianopoulou V."/>
            <person name="Squina F.M."/>
            <person name="Sun H."/>
            <person name="Susca A."/>
            <person name="Todd R.B."/>
            <person name="Tsang A."/>
            <person name="Unkles S.E."/>
            <person name="van de Wiele N."/>
            <person name="van Rossen-Uffink D."/>
            <person name="Oliveira J.V."/>
            <person name="Vesth T.C."/>
            <person name="Visser J."/>
            <person name="Yu J.-H."/>
            <person name="Zhou M."/>
            <person name="Andersen M.R."/>
            <person name="Archer D.B."/>
            <person name="Baker S.E."/>
            <person name="Benoit I."/>
            <person name="Brakhage A.A."/>
            <person name="Braus G.H."/>
            <person name="Fischer R."/>
            <person name="Frisvad J.C."/>
            <person name="Goldman G.H."/>
            <person name="Houbraken J."/>
            <person name="Oakley B."/>
            <person name="Pocsi I."/>
            <person name="Scazzocchio C."/>
            <person name="Seiboth B."/>
            <person name="vanKuyk P.A."/>
            <person name="Wortman J."/>
            <person name="Dyer P.S."/>
            <person name="Grigoriev I.V."/>
        </authorList>
    </citation>
    <scope>NUCLEOTIDE SEQUENCE [LARGE SCALE GENOMIC DNA]</scope>
    <source>
        <strain evidence="3">DTO 134E9</strain>
    </source>
</reference>